<organism evidence="1 2">
    <name type="scientific">Gigaspora margarita</name>
    <dbReference type="NCBI Taxonomy" id="4874"/>
    <lineage>
        <taxon>Eukaryota</taxon>
        <taxon>Fungi</taxon>
        <taxon>Fungi incertae sedis</taxon>
        <taxon>Mucoromycota</taxon>
        <taxon>Glomeromycotina</taxon>
        <taxon>Glomeromycetes</taxon>
        <taxon>Diversisporales</taxon>
        <taxon>Gigasporaceae</taxon>
        <taxon>Gigaspora</taxon>
    </lineage>
</organism>
<feature type="non-terminal residue" evidence="1">
    <location>
        <position position="1"/>
    </location>
</feature>
<sequence length="197" mass="21995">SETIIDINSTFTLLESNKLNTKTLQTSIEVAITTSLSNISFSSTSTPTESSKITIEFGGEIHYISISTIDIEQEQTITFYSTKPYTNSGFKICTFYFTSPEISLLTSTADYWSSIAVNHNTEQSSSGSYTPLYLQLDTNNYNTKTQYTSIYPDITDPEETTQTPINNQSDSDSEQFFGKAFTAIFDQVQTLNNNTNN</sequence>
<dbReference type="EMBL" id="CAJVQB010039157">
    <property type="protein sequence ID" value="CAG8827073.1"/>
    <property type="molecule type" value="Genomic_DNA"/>
</dbReference>
<proteinExistence type="predicted"/>
<name>A0ABN7WE67_GIGMA</name>
<evidence type="ECO:0000313" key="2">
    <source>
        <dbReference type="Proteomes" id="UP000789901"/>
    </source>
</evidence>
<evidence type="ECO:0000313" key="1">
    <source>
        <dbReference type="EMBL" id="CAG8827073.1"/>
    </source>
</evidence>
<gene>
    <name evidence="1" type="ORF">GMARGA_LOCUS29299</name>
</gene>
<keyword evidence="2" id="KW-1185">Reference proteome</keyword>
<comment type="caution">
    <text evidence="1">The sequence shown here is derived from an EMBL/GenBank/DDBJ whole genome shotgun (WGS) entry which is preliminary data.</text>
</comment>
<dbReference type="Proteomes" id="UP000789901">
    <property type="component" value="Unassembled WGS sequence"/>
</dbReference>
<reference evidence="1 2" key="1">
    <citation type="submission" date="2021-06" db="EMBL/GenBank/DDBJ databases">
        <authorList>
            <person name="Kallberg Y."/>
            <person name="Tangrot J."/>
            <person name="Rosling A."/>
        </authorList>
    </citation>
    <scope>NUCLEOTIDE SEQUENCE [LARGE SCALE GENOMIC DNA]</scope>
    <source>
        <strain evidence="1 2">120-4 pot B 10/14</strain>
    </source>
</reference>
<protein>
    <submittedName>
        <fullName evidence="1">33363_t:CDS:1</fullName>
    </submittedName>
</protein>
<accession>A0ABN7WE67</accession>